<comment type="caution">
    <text evidence="2">The sequence shown here is derived from an EMBL/GenBank/DDBJ whole genome shotgun (WGS) entry which is preliminary data.</text>
</comment>
<evidence type="ECO:0000313" key="2">
    <source>
        <dbReference type="EMBL" id="TDE15258.1"/>
    </source>
</evidence>
<gene>
    <name evidence="2" type="ORF">E0F88_12100</name>
</gene>
<dbReference type="Proteomes" id="UP000294850">
    <property type="component" value="Unassembled WGS sequence"/>
</dbReference>
<dbReference type="AlphaFoldDB" id="A0A4V2Z451"/>
<reference evidence="2 3" key="1">
    <citation type="submission" date="2019-03" db="EMBL/GenBank/DDBJ databases">
        <title>Dyadobacter AR-3-6 sp. nov., isolated from arctic soil.</title>
        <authorList>
            <person name="Chaudhary D.K."/>
        </authorList>
    </citation>
    <scope>NUCLEOTIDE SEQUENCE [LARGE SCALE GENOMIC DNA]</scope>
    <source>
        <strain evidence="2 3">AR-3-6</strain>
    </source>
</reference>
<proteinExistence type="predicted"/>
<evidence type="ECO:0000313" key="3">
    <source>
        <dbReference type="Proteomes" id="UP000294850"/>
    </source>
</evidence>
<name>A0A4V2Z451_9BACT</name>
<keyword evidence="3" id="KW-1185">Reference proteome</keyword>
<sequence>MFKKIALGLLLVLITIQFIKPEKNLSDNQTHNVAMKYPVSNEVKEILELACYDCHSNKTTYPWYDNIQPVAWFLDHHVREGKRELNFSGFTKLPIAVQNHKFDETIEMVEKKEMPLQSYTFLGLHKGANLTDQQRQVLISWARNQMTLLKNQYPADSLVLRRKKVTTK</sequence>
<dbReference type="Pfam" id="PF14376">
    <property type="entry name" value="Haem_bd"/>
    <property type="match status" value="1"/>
</dbReference>
<dbReference type="InterPro" id="IPR025992">
    <property type="entry name" value="Haem-bd"/>
</dbReference>
<feature type="domain" description="Haem-binding" evidence="1">
    <location>
        <begin position="10"/>
        <end position="146"/>
    </location>
</feature>
<protein>
    <submittedName>
        <fullName evidence="2">Cytochrome C</fullName>
    </submittedName>
</protein>
<dbReference type="SMART" id="SM01235">
    <property type="entry name" value="Haem_bd"/>
    <property type="match status" value="1"/>
</dbReference>
<evidence type="ECO:0000259" key="1">
    <source>
        <dbReference type="SMART" id="SM01235"/>
    </source>
</evidence>
<dbReference type="EMBL" id="SMFL01000004">
    <property type="protein sequence ID" value="TDE15258.1"/>
    <property type="molecule type" value="Genomic_DNA"/>
</dbReference>
<dbReference type="OrthoDB" id="196738at2"/>
<accession>A0A4V2Z451</accession>
<organism evidence="2 3">
    <name type="scientific">Dyadobacter psychrotolerans</name>
    <dbReference type="NCBI Taxonomy" id="2541721"/>
    <lineage>
        <taxon>Bacteria</taxon>
        <taxon>Pseudomonadati</taxon>
        <taxon>Bacteroidota</taxon>
        <taxon>Cytophagia</taxon>
        <taxon>Cytophagales</taxon>
        <taxon>Spirosomataceae</taxon>
        <taxon>Dyadobacter</taxon>
    </lineage>
</organism>
<dbReference type="RefSeq" id="WP_131958521.1">
    <property type="nucleotide sequence ID" value="NZ_SMFL01000004.1"/>
</dbReference>